<name>A0A385EEN1_9CAUD</name>
<keyword evidence="3" id="KW-1185">Reference proteome</keyword>
<reference evidence="3" key="3">
    <citation type="submission" date="2018-09" db="EMBL/GenBank/DDBJ databases">
        <title>Giant CbK-like Caulobacter bacteriophages have genetically divergent genomes.</title>
        <authorList>
            <person name="Wilson K."/>
            <person name="Ely B."/>
        </authorList>
    </citation>
    <scope>NUCLEOTIDE SEQUENCE [LARGE SCALE GENOMIC DNA]</scope>
</reference>
<dbReference type="EMBL" id="MH588547">
    <property type="protein sequence ID" value="AXQ69610.1"/>
    <property type="molecule type" value="Genomic_DNA"/>
</dbReference>
<gene>
    <name evidence="1" type="ORF">CcrSC_gp028</name>
    <name evidence="2" type="ORF">CcrSC_gp528</name>
</gene>
<reference evidence="2" key="4">
    <citation type="submission" date="2021-07" db="EMBL/GenBank/DDBJ databases">
        <title>Giant CbK-like Caulobacter bacteriophages have genetically divergent genomes.</title>
        <authorList>
            <person name="Wilson K."/>
            <person name="Ely B."/>
        </authorList>
    </citation>
    <scope>NUCLEOTIDE SEQUENCE</scope>
</reference>
<reference evidence="2" key="2">
    <citation type="submission" date="2018-07" db="EMBL/GenBank/DDBJ databases">
        <authorList>
            <person name="Wilson K.M."/>
            <person name="Ely B."/>
        </authorList>
    </citation>
    <scope>NUCLEOTIDE SEQUENCE</scope>
</reference>
<evidence type="ECO:0000313" key="2">
    <source>
        <dbReference type="EMBL" id="AXQ70110.1"/>
    </source>
</evidence>
<reference evidence="3" key="1">
    <citation type="submission" date="2018-07" db="EMBL/GenBank/DDBJ databases">
        <title>Giant CbK-like Caulobacter bacteriophages have genetically divergent genomes.</title>
        <authorList>
            <person name="Wilson K.M."/>
            <person name="Ely B."/>
        </authorList>
    </citation>
    <scope>NUCLEOTIDE SEQUENCE [LARGE SCALE GENOMIC DNA]</scope>
</reference>
<evidence type="ECO:0000313" key="3">
    <source>
        <dbReference type="Proteomes" id="UP000259683"/>
    </source>
</evidence>
<proteinExistence type="predicted"/>
<dbReference type="Proteomes" id="UP000259683">
    <property type="component" value="Segment"/>
</dbReference>
<evidence type="ECO:0000313" key="1">
    <source>
        <dbReference type="EMBL" id="AXQ69610.1"/>
    </source>
</evidence>
<dbReference type="EMBL" id="MH588547">
    <property type="protein sequence ID" value="AXQ70110.1"/>
    <property type="molecule type" value="Genomic_DNA"/>
</dbReference>
<sequence>MTRTRSKKRVPQRLLLANRAPLVAGPDPATRRHWWELLESVGEPRDLEALLVVAIDQDAAETVAGVFPLAGADYEAQSRKADALAAATTRPRSPGQRDALNAYVLHVNDPNAEHHP</sequence>
<protein>
    <submittedName>
        <fullName evidence="2">Uncharacterized protein</fullName>
    </submittedName>
</protein>
<organism evidence="2 3">
    <name type="scientific">Caulobacter phage CcrSC</name>
    <dbReference type="NCBI Taxonomy" id="2283272"/>
    <lineage>
        <taxon>Viruses</taxon>
        <taxon>Duplodnaviria</taxon>
        <taxon>Heunggongvirae</taxon>
        <taxon>Uroviricota</taxon>
        <taxon>Caudoviricetes</taxon>
        <taxon>Jeanschmidtviridae</taxon>
        <taxon>Bertelyvirus</taxon>
        <taxon>Bertelyvirus SC</taxon>
    </lineage>
</organism>
<accession>A0A385EEN1</accession>